<dbReference type="EMBL" id="GBXM01102552">
    <property type="protein sequence ID" value="JAH06025.1"/>
    <property type="molecule type" value="Transcribed_RNA"/>
</dbReference>
<reference evidence="1" key="2">
    <citation type="journal article" date="2015" name="Fish Shellfish Immunol.">
        <title>Early steps in the European eel (Anguilla anguilla)-Vibrio vulnificus interaction in the gills: Role of the RtxA13 toxin.</title>
        <authorList>
            <person name="Callol A."/>
            <person name="Pajuelo D."/>
            <person name="Ebbesson L."/>
            <person name="Teles M."/>
            <person name="MacKenzie S."/>
            <person name="Amaro C."/>
        </authorList>
    </citation>
    <scope>NUCLEOTIDE SEQUENCE</scope>
</reference>
<protein>
    <submittedName>
        <fullName evidence="1">Uncharacterized protein</fullName>
    </submittedName>
</protein>
<evidence type="ECO:0000313" key="1">
    <source>
        <dbReference type="EMBL" id="JAH06025.1"/>
    </source>
</evidence>
<name>A0A0E9PPL9_ANGAN</name>
<proteinExistence type="predicted"/>
<accession>A0A0E9PPL9</accession>
<organism evidence="1">
    <name type="scientific">Anguilla anguilla</name>
    <name type="common">European freshwater eel</name>
    <name type="synonym">Muraena anguilla</name>
    <dbReference type="NCBI Taxonomy" id="7936"/>
    <lineage>
        <taxon>Eukaryota</taxon>
        <taxon>Metazoa</taxon>
        <taxon>Chordata</taxon>
        <taxon>Craniata</taxon>
        <taxon>Vertebrata</taxon>
        <taxon>Euteleostomi</taxon>
        <taxon>Actinopterygii</taxon>
        <taxon>Neopterygii</taxon>
        <taxon>Teleostei</taxon>
        <taxon>Anguilliformes</taxon>
        <taxon>Anguillidae</taxon>
        <taxon>Anguilla</taxon>
    </lineage>
</organism>
<dbReference type="AlphaFoldDB" id="A0A0E9PPL9"/>
<reference evidence="1" key="1">
    <citation type="submission" date="2014-11" db="EMBL/GenBank/DDBJ databases">
        <authorList>
            <person name="Amaro Gonzalez C."/>
        </authorList>
    </citation>
    <scope>NUCLEOTIDE SEQUENCE</scope>
</reference>
<sequence length="20" mass="2191">MTNIGTCVAKAVVTTYNYIQ</sequence>